<comment type="caution">
    <text evidence="1">The sequence shown here is derived from an EMBL/GenBank/DDBJ whole genome shotgun (WGS) entry which is preliminary data.</text>
</comment>
<accession>A0A8X7PKB7</accession>
<reference evidence="1 2" key="1">
    <citation type="submission" date="2020-02" db="EMBL/GenBank/DDBJ databases">
        <authorList>
            <person name="Ma Q."/>
            <person name="Huang Y."/>
            <person name="Song X."/>
            <person name="Pei D."/>
        </authorList>
    </citation>
    <scope>NUCLEOTIDE SEQUENCE [LARGE SCALE GENOMIC DNA]</scope>
    <source>
        <strain evidence="1">Sxm20200214</strain>
        <tissue evidence="1">Leaf</tissue>
    </source>
</reference>
<dbReference type="Proteomes" id="UP000886595">
    <property type="component" value="Unassembled WGS sequence"/>
</dbReference>
<organism evidence="1 2">
    <name type="scientific">Brassica carinata</name>
    <name type="common">Ethiopian mustard</name>
    <name type="synonym">Abyssinian cabbage</name>
    <dbReference type="NCBI Taxonomy" id="52824"/>
    <lineage>
        <taxon>Eukaryota</taxon>
        <taxon>Viridiplantae</taxon>
        <taxon>Streptophyta</taxon>
        <taxon>Embryophyta</taxon>
        <taxon>Tracheophyta</taxon>
        <taxon>Spermatophyta</taxon>
        <taxon>Magnoliopsida</taxon>
        <taxon>eudicotyledons</taxon>
        <taxon>Gunneridae</taxon>
        <taxon>Pentapetalae</taxon>
        <taxon>rosids</taxon>
        <taxon>malvids</taxon>
        <taxon>Brassicales</taxon>
        <taxon>Brassicaceae</taxon>
        <taxon>Brassiceae</taxon>
        <taxon>Brassica</taxon>
    </lineage>
</organism>
<dbReference type="InterPro" id="IPR036533">
    <property type="entry name" value="BAG_dom_sf"/>
</dbReference>
<proteinExistence type="predicted"/>
<dbReference type="AlphaFoldDB" id="A0A8X7PKB7"/>
<protein>
    <submittedName>
        <fullName evidence="1">Uncharacterized protein</fullName>
    </submittedName>
</protein>
<gene>
    <name evidence="1" type="ORF">Bca52824_082866</name>
</gene>
<dbReference type="GO" id="GO:0051087">
    <property type="term" value="F:protein-folding chaperone binding"/>
    <property type="evidence" value="ECO:0007669"/>
    <property type="project" value="InterPro"/>
</dbReference>
<sequence length="60" mass="7080">MKHLMRHFLKFDGIEAKGESRVQRKAEQITVFHVSRQAPTKVSYVFNRFYELLQAITKLG</sequence>
<name>A0A8X7PKB7_BRACI</name>
<keyword evidence="2" id="KW-1185">Reference proteome</keyword>
<evidence type="ECO:0000313" key="2">
    <source>
        <dbReference type="Proteomes" id="UP000886595"/>
    </source>
</evidence>
<evidence type="ECO:0000313" key="1">
    <source>
        <dbReference type="EMBL" id="KAG2252730.1"/>
    </source>
</evidence>
<dbReference type="EMBL" id="JAAMPC010000016">
    <property type="protein sequence ID" value="KAG2252730.1"/>
    <property type="molecule type" value="Genomic_DNA"/>
</dbReference>
<dbReference type="Gene3D" id="1.20.58.120">
    <property type="entry name" value="BAG domain"/>
    <property type="match status" value="1"/>
</dbReference>